<reference evidence="2" key="1">
    <citation type="submission" date="2023-03" db="EMBL/GenBank/DDBJ databases">
        <title>Massive genome expansion in bonnet fungi (Mycena s.s.) driven by repeated elements and novel gene families across ecological guilds.</title>
        <authorList>
            <consortium name="Lawrence Berkeley National Laboratory"/>
            <person name="Harder C.B."/>
            <person name="Miyauchi S."/>
            <person name="Viragh M."/>
            <person name="Kuo A."/>
            <person name="Thoen E."/>
            <person name="Andreopoulos B."/>
            <person name="Lu D."/>
            <person name="Skrede I."/>
            <person name="Drula E."/>
            <person name="Henrissat B."/>
            <person name="Morin E."/>
            <person name="Kohler A."/>
            <person name="Barry K."/>
            <person name="LaButti K."/>
            <person name="Morin E."/>
            <person name="Salamov A."/>
            <person name="Lipzen A."/>
            <person name="Mereny Z."/>
            <person name="Hegedus B."/>
            <person name="Baldrian P."/>
            <person name="Stursova M."/>
            <person name="Weitz H."/>
            <person name="Taylor A."/>
            <person name="Grigoriev I.V."/>
            <person name="Nagy L.G."/>
            <person name="Martin F."/>
            <person name="Kauserud H."/>
        </authorList>
    </citation>
    <scope>NUCLEOTIDE SEQUENCE</scope>
    <source>
        <strain evidence="2">9144</strain>
    </source>
</reference>
<dbReference type="EMBL" id="JARJCW010000055">
    <property type="protein sequence ID" value="KAJ7202304.1"/>
    <property type="molecule type" value="Genomic_DNA"/>
</dbReference>
<accession>A0AAD6VBB6</accession>
<name>A0AAD6VBB6_9AGAR</name>
<feature type="region of interest" description="Disordered" evidence="1">
    <location>
        <begin position="181"/>
        <end position="212"/>
    </location>
</feature>
<evidence type="ECO:0000256" key="1">
    <source>
        <dbReference type="SAM" id="MobiDB-lite"/>
    </source>
</evidence>
<proteinExistence type="predicted"/>
<keyword evidence="3" id="KW-1185">Reference proteome</keyword>
<sequence length="327" mass="34737">MLENRRLEAVARFMQRTARVASQFGVGKNEILGTYADFRVFLGQKSESEEKKSIWMIWDELSVTTCTRAVLRGQRRAGICSGVNVNVVSQARAKFASAVCAACGMWCGCVGVAGMVFCVDSAGRTWRRVTGVARGSTCAEVWWLLCDAGAVGRASYGYSCASRMRAAFDGGHGRREMRVAGVGHGRRRRRQEADGGHGRRAANAGGGGRRGSWWATEVGRRLGVVTDGGGEVPKASEMASASPASCESVDESGSGFLLSGKAFARKLPLAGEAQLVRGGRSGDGEGGRAWALVYTAEDSRLRATAHLTEYTTCRGSRQTGTCGGQGE</sequence>
<dbReference type="Proteomes" id="UP001219525">
    <property type="component" value="Unassembled WGS sequence"/>
</dbReference>
<protein>
    <submittedName>
        <fullName evidence="2">Uncharacterized protein</fullName>
    </submittedName>
</protein>
<comment type="caution">
    <text evidence="2">The sequence shown here is derived from an EMBL/GenBank/DDBJ whole genome shotgun (WGS) entry which is preliminary data.</text>
</comment>
<evidence type="ECO:0000313" key="2">
    <source>
        <dbReference type="EMBL" id="KAJ7202304.1"/>
    </source>
</evidence>
<evidence type="ECO:0000313" key="3">
    <source>
        <dbReference type="Proteomes" id="UP001219525"/>
    </source>
</evidence>
<gene>
    <name evidence="2" type="ORF">GGX14DRAFT_399468</name>
</gene>
<dbReference type="AlphaFoldDB" id="A0AAD6VBB6"/>
<organism evidence="2 3">
    <name type="scientific">Mycena pura</name>
    <dbReference type="NCBI Taxonomy" id="153505"/>
    <lineage>
        <taxon>Eukaryota</taxon>
        <taxon>Fungi</taxon>
        <taxon>Dikarya</taxon>
        <taxon>Basidiomycota</taxon>
        <taxon>Agaricomycotina</taxon>
        <taxon>Agaricomycetes</taxon>
        <taxon>Agaricomycetidae</taxon>
        <taxon>Agaricales</taxon>
        <taxon>Marasmiineae</taxon>
        <taxon>Mycenaceae</taxon>
        <taxon>Mycena</taxon>
    </lineage>
</organism>